<dbReference type="InterPro" id="IPR006593">
    <property type="entry name" value="Cyt_b561/ferric_Rdtase_TM"/>
</dbReference>
<protein>
    <recommendedName>
        <fullName evidence="9">Cytochrome b561 domain-containing protein</fullName>
    </recommendedName>
</protein>
<feature type="domain" description="Cytochrome b561" evidence="9">
    <location>
        <begin position="52"/>
        <end position="175"/>
    </location>
</feature>
<keyword evidence="6 8" id="KW-0472">Membrane</keyword>
<dbReference type="Gene3D" id="1.20.120.1770">
    <property type="match status" value="1"/>
</dbReference>
<feature type="region of interest" description="Disordered" evidence="7">
    <location>
        <begin position="1"/>
        <end position="21"/>
    </location>
</feature>
<evidence type="ECO:0000256" key="7">
    <source>
        <dbReference type="SAM" id="MobiDB-lite"/>
    </source>
</evidence>
<name>A0A6G1KTS7_9PLEO</name>
<keyword evidence="2" id="KW-0813">Transport</keyword>
<feature type="compositionally biased region" description="Gly residues" evidence="7">
    <location>
        <begin position="1"/>
        <end position="17"/>
    </location>
</feature>
<feature type="transmembrane region" description="Helical" evidence="8">
    <location>
        <begin position="158"/>
        <end position="185"/>
    </location>
</feature>
<dbReference type="GO" id="GO:0016020">
    <property type="term" value="C:membrane"/>
    <property type="evidence" value="ECO:0007669"/>
    <property type="project" value="UniProtKB-SubCell"/>
</dbReference>
<feature type="non-terminal residue" evidence="10">
    <location>
        <position position="1"/>
    </location>
</feature>
<dbReference type="CDD" id="cd08760">
    <property type="entry name" value="Cyt_b561_FRRS1_like"/>
    <property type="match status" value="1"/>
</dbReference>
<evidence type="ECO:0000313" key="11">
    <source>
        <dbReference type="Proteomes" id="UP000799428"/>
    </source>
</evidence>
<feature type="transmembrane region" description="Helical" evidence="8">
    <location>
        <begin position="50"/>
        <end position="72"/>
    </location>
</feature>
<dbReference type="PANTHER" id="PTHR47797:SF1">
    <property type="entry name" value="CYTOCHROME B561 DOMAIN-CONTAINING PROTEIN-RELATED"/>
    <property type="match status" value="1"/>
</dbReference>
<evidence type="ECO:0000256" key="3">
    <source>
        <dbReference type="ARBA" id="ARBA00022692"/>
    </source>
</evidence>
<keyword evidence="4" id="KW-0249">Electron transport</keyword>
<feature type="transmembrane region" description="Helical" evidence="8">
    <location>
        <begin position="79"/>
        <end position="104"/>
    </location>
</feature>
<evidence type="ECO:0000256" key="2">
    <source>
        <dbReference type="ARBA" id="ARBA00022448"/>
    </source>
</evidence>
<dbReference type="AlphaFoldDB" id="A0A6G1KTS7"/>
<feature type="transmembrane region" description="Helical" evidence="8">
    <location>
        <begin position="116"/>
        <end position="137"/>
    </location>
</feature>
<evidence type="ECO:0000313" key="10">
    <source>
        <dbReference type="EMBL" id="KAF2715727.1"/>
    </source>
</evidence>
<keyword evidence="11" id="KW-1185">Reference proteome</keyword>
<evidence type="ECO:0000256" key="5">
    <source>
        <dbReference type="ARBA" id="ARBA00022989"/>
    </source>
</evidence>
<keyword evidence="3 8" id="KW-0812">Transmembrane</keyword>
<evidence type="ECO:0000256" key="4">
    <source>
        <dbReference type="ARBA" id="ARBA00022982"/>
    </source>
</evidence>
<sequence>AQIGPGGTYGPGGGNSGGNDNNNNGIINNGGIDNNGFDAAAFLSSRQKPLVAHGVLASLAFVVFFPVGSIMIRIGSFRGLWIAHGIFQIFAYLVYTAAFGIGLWMIQNVPVNLIGYYHHVIGIVVFCVLFFQPILGLMHHYQFKKYNRRTLWSFGHLWLGRLTITLGMINGGLGMLLATTTGFFVLNTGHVIAYGVGAGVMWLAWVVAAVYGERKRARSRREA</sequence>
<evidence type="ECO:0000259" key="9">
    <source>
        <dbReference type="SMART" id="SM00665"/>
    </source>
</evidence>
<dbReference type="OrthoDB" id="19261at2759"/>
<proteinExistence type="predicted"/>
<feature type="transmembrane region" description="Helical" evidence="8">
    <location>
        <begin position="191"/>
        <end position="211"/>
    </location>
</feature>
<dbReference type="PANTHER" id="PTHR47797">
    <property type="entry name" value="DEHYDROGENASE, PUTATIVE (AFU_ORTHOLOGUE AFUA_8G05805)-RELATED"/>
    <property type="match status" value="1"/>
</dbReference>
<dbReference type="EMBL" id="MU005764">
    <property type="protein sequence ID" value="KAF2715727.1"/>
    <property type="molecule type" value="Genomic_DNA"/>
</dbReference>
<organism evidence="10 11">
    <name type="scientific">Pleomassaria siparia CBS 279.74</name>
    <dbReference type="NCBI Taxonomy" id="1314801"/>
    <lineage>
        <taxon>Eukaryota</taxon>
        <taxon>Fungi</taxon>
        <taxon>Dikarya</taxon>
        <taxon>Ascomycota</taxon>
        <taxon>Pezizomycotina</taxon>
        <taxon>Dothideomycetes</taxon>
        <taxon>Pleosporomycetidae</taxon>
        <taxon>Pleosporales</taxon>
        <taxon>Pleomassariaceae</taxon>
        <taxon>Pleomassaria</taxon>
    </lineage>
</organism>
<feature type="non-terminal residue" evidence="10">
    <location>
        <position position="223"/>
    </location>
</feature>
<evidence type="ECO:0000256" key="6">
    <source>
        <dbReference type="ARBA" id="ARBA00023136"/>
    </source>
</evidence>
<reference evidence="10" key="1">
    <citation type="journal article" date="2020" name="Stud. Mycol.">
        <title>101 Dothideomycetes genomes: a test case for predicting lifestyles and emergence of pathogens.</title>
        <authorList>
            <person name="Haridas S."/>
            <person name="Albert R."/>
            <person name="Binder M."/>
            <person name="Bloem J."/>
            <person name="Labutti K."/>
            <person name="Salamov A."/>
            <person name="Andreopoulos B."/>
            <person name="Baker S."/>
            <person name="Barry K."/>
            <person name="Bills G."/>
            <person name="Bluhm B."/>
            <person name="Cannon C."/>
            <person name="Castanera R."/>
            <person name="Culley D."/>
            <person name="Daum C."/>
            <person name="Ezra D."/>
            <person name="Gonzalez J."/>
            <person name="Henrissat B."/>
            <person name="Kuo A."/>
            <person name="Liang C."/>
            <person name="Lipzen A."/>
            <person name="Lutzoni F."/>
            <person name="Magnuson J."/>
            <person name="Mondo S."/>
            <person name="Nolan M."/>
            <person name="Ohm R."/>
            <person name="Pangilinan J."/>
            <person name="Park H.-J."/>
            <person name="Ramirez L."/>
            <person name="Alfaro M."/>
            <person name="Sun H."/>
            <person name="Tritt A."/>
            <person name="Yoshinaga Y."/>
            <person name="Zwiers L.-H."/>
            <person name="Turgeon B."/>
            <person name="Goodwin S."/>
            <person name="Spatafora J."/>
            <person name="Crous P."/>
            <person name="Grigoriev I."/>
        </authorList>
    </citation>
    <scope>NUCLEOTIDE SEQUENCE</scope>
    <source>
        <strain evidence="10">CBS 279.74</strain>
    </source>
</reference>
<evidence type="ECO:0000256" key="1">
    <source>
        <dbReference type="ARBA" id="ARBA00004370"/>
    </source>
</evidence>
<gene>
    <name evidence="10" type="ORF">K504DRAFT_344523</name>
</gene>
<comment type="subcellular location">
    <subcellularLocation>
        <location evidence="1">Membrane</location>
    </subcellularLocation>
</comment>
<evidence type="ECO:0000256" key="8">
    <source>
        <dbReference type="SAM" id="Phobius"/>
    </source>
</evidence>
<accession>A0A6G1KTS7</accession>
<dbReference type="SMART" id="SM00665">
    <property type="entry name" value="B561"/>
    <property type="match status" value="1"/>
</dbReference>
<dbReference type="Proteomes" id="UP000799428">
    <property type="component" value="Unassembled WGS sequence"/>
</dbReference>
<keyword evidence="5 8" id="KW-1133">Transmembrane helix</keyword>